<evidence type="ECO:0000256" key="4">
    <source>
        <dbReference type="ARBA" id="ARBA00022723"/>
    </source>
</evidence>
<dbReference type="InterPro" id="IPR043502">
    <property type="entry name" value="DNA/RNA_pol_sf"/>
</dbReference>
<dbReference type="EC" id="2.7.7.49" evidence="1"/>
<reference evidence="12" key="1">
    <citation type="journal article" date="2019" name="Int. J. Syst. Evol. Microbiol.">
        <title>The Global Catalogue of Microorganisms (GCM) 10K type strain sequencing project: providing services to taxonomists for standard genome sequencing and annotation.</title>
        <authorList>
            <consortium name="The Broad Institute Genomics Platform"/>
            <consortium name="The Broad Institute Genome Sequencing Center for Infectious Disease"/>
            <person name="Wu L."/>
            <person name="Ma J."/>
        </authorList>
    </citation>
    <scope>NUCLEOTIDE SEQUENCE [LARGE SCALE GENOMIC DNA]</scope>
    <source>
        <strain evidence="12">KCTC 12848</strain>
    </source>
</reference>
<evidence type="ECO:0000256" key="9">
    <source>
        <dbReference type="ARBA" id="ARBA00048173"/>
    </source>
</evidence>
<dbReference type="Proteomes" id="UP001597425">
    <property type="component" value="Unassembled WGS sequence"/>
</dbReference>
<dbReference type="CDD" id="cd01651">
    <property type="entry name" value="RT_G2_intron"/>
    <property type="match status" value="1"/>
</dbReference>
<dbReference type="GO" id="GO:0003964">
    <property type="term" value="F:RNA-directed DNA polymerase activity"/>
    <property type="evidence" value="ECO:0007669"/>
    <property type="project" value="UniProtKB-KW"/>
</dbReference>
<dbReference type="InterPro" id="IPR000123">
    <property type="entry name" value="Reverse_transcriptase_msDNA"/>
</dbReference>
<evidence type="ECO:0000256" key="7">
    <source>
        <dbReference type="ARBA" id="ARBA00023118"/>
    </source>
</evidence>
<comment type="similarity">
    <text evidence="8">Belongs to the bacterial reverse transcriptase family.</text>
</comment>
<keyword evidence="4" id="KW-0479">Metal-binding</keyword>
<comment type="catalytic activity">
    <reaction evidence="9">
        <text>DNA(n) + a 2'-deoxyribonucleoside 5'-triphosphate = DNA(n+1) + diphosphate</text>
        <dbReference type="Rhea" id="RHEA:22508"/>
        <dbReference type="Rhea" id="RHEA-COMP:17339"/>
        <dbReference type="Rhea" id="RHEA-COMP:17340"/>
        <dbReference type="ChEBI" id="CHEBI:33019"/>
        <dbReference type="ChEBI" id="CHEBI:61560"/>
        <dbReference type="ChEBI" id="CHEBI:173112"/>
        <dbReference type="EC" id="2.7.7.49"/>
    </reaction>
</comment>
<evidence type="ECO:0000256" key="6">
    <source>
        <dbReference type="ARBA" id="ARBA00022918"/>
    </source>
</evidence>
<name>A0ABW5EG45_9GAMM</name>
<evidence type="ECO:0000256" key="8">
    <source>
        <dbReference type="ARBA" id="ARBA00034120"/>
    </source>
</evidence>
<dbReference type="EMBL" id="JBHUJD010000069">
    <property type="protein sequence ID" value="MFD2312576.1"/>
    <property type="molecule type" value="Genomic_DNA"/>
</dbReference>
<dbReference type="InterPro" id="IPR030931">
    <property type="entry name" value="Group_II_RT_mat"/>
</dbReference>
<evidence type="ECO:0000256" key="1">
    <source>
        <dbReference type="ARBA" id="ARBA00012493"/>
    </source>
</evidence>
<keyword evidence="12" id="KW-1185">Reference proteome</keyword>
<evidence type="ECO:0000259" key="10">
    <source>
        <dbReference type="PROSITE" id="PS50878"/>
    </source>
</evidence>
<evidence type="ECO:0000313" key="11">
    <source>
        <dbReference type="EMBL" id="MFD2312576.1"/>
    </source>
</evidence>
<evidence type="ECO:0000256" key="5">
    <source>
        <dbReference type="ARBA" id="ARBA00022842"/>
    </source>
</evidence>
<organism evidence="11 12">
    <name type="scientific">Microbulbifer halophilus</name>
    <dbReference type="NCBI Taxonomy" id="453963"/>
    <lineage>
        <taxon>Bacteria</taxon>
        <taxon>Pseudomonadati</taxon>
        <taxon>Pseudomonadota</taxon>
        <taxon>Gammaproteobacteria</taxon>
        <taxon>Cellvibrionales</taxon>
        <taxon>Microbulbiferaceae</taxon>
        <taxon>Microbulbifer</taxon>
    </lineage>
</organism>
<sequence length="284" mass="31958">MPDVTVDEDPFPEETDDLMAEVLAKANLRSAYQRVLRNKGAPGVDGVRVEGLKAQLQTHWPQIKEALRAGTYQPQPVRAVSIAKPDGGTRTLGIPTVMDRLIQQAIHQVLSPLYDPNFSAHSYGYRPGRSAGQAVRQAREHIAAGYGWLVDLDLEKFFDRVNHDILMSRLARRIEDKRLLQLIRHYLEAGMMTGGLETARSKGMPQGGPLSPLLSNIQLDELDKELEARGHRFCRYADDCNIYVKSERAGKRVLDSVSRFLHRRLKLRINPTKSGVARPSQRAF</sequence>
<gene>
    <name evidence="11" type="primary">ltrA</name>
    <name evidence="11" type="ORF">ACFSKX_19330</name>
</gene>
<accession>A0ABW5EG45</accession>
<dbReference type="PRINTS" id="PR00866">
    <property type="entry name" value="RNADNAPOLMS"/>
</dbReference>
<dbReference type="Gene3D" id="3.30.70.270">
    <property type="match status" value="1"/>
</dbReference>
<dbReference type="InterPro" id="IPR051083">
    <property type="entry name" value="GrpII_Intron_Splice-Mob/Def"/>
</dbReference>
<keyword evidence="3 11" id="KW-0548">Nucleotidyltransferase</keyword>
<evidence type="ECO:0000256" key="3">
    <source>
        <dbReference type="ARBA" id="ARBA00022695"/>
    </source>
</evidence>
<dbReference type="InterPro" id="IPR000477">
    <property type="entry name" value="RT_dom"/>
</dbReference>
<dbReference type="SUPFAM" id="SSF56672">
    <property type="entry name" value="DNA/RNA polymerases"/>
    <property type="match status" value="1"/>
</dbReference>
<keyword evidence="6 11" id="KW-0695">RNA-directed DNA polymerase</keyword>
<dbReference type="PROSITE" id="PS50878">
    <property type="entry name" value="RT_POL"/>
    <property type="match status" value="1"/>
</dbReference>
<dbReference type="Pfam" id="PF00078">
    <property type="entry name" value="RVT_1"/>
    <property type="match status" value="1"/>
</dbReference>
<proteinExistence type="inferred from homology"/>
<dbReference type="InterPro" id="IPR043128">
    <property type="entry name" value="Rev_trsase/Diguanyl_cyclase"/>
</dbReference>
<feature type="domain" description="Reverse transcriptase" evidence="10">
    <location>
        <begin position="63"/>
        <end position="284"/>
    </location>
</feature>
<comment type="caution">
    <text evidence="11">The sequence shown here is derived from an EMBL/GenBank/DDBJ whole genome shotgun (WGS) entry which is preliminary data.</text>
</comment>
<dbReference type="NCBIfam" id="TIGR04416">
    <property type="entry name" value="group_II_RT_mat"/>
    <property type="match status" value="1"/>
</dbReference>
<keyword evidence="2 11" id="KW-0808">Transferase</keyword>
<feature type="non-terminal residue" evidence="11">
    <location>
        <position position="284"/>
    </location>
</feature>
<dbReference type="PANTHER" id="PTHR34047:SF8">
    <property type="entry name" value="PROTEIN YKFC"/>
    <property type="match status" value="1"/>
</dbReference>
<dbReference type="PANTHER" id="PTHR34047">
    <property type="entry name" value="NUCLEAR INTRON MATURASE 1, MITOCHONDRIAL-RELATED"/>
    <property type="match status" value="1"/>
</dbReference>
<protein>
    <recommendedName>
        <fullName evidence="1">RNA-directed DNA polymerase</fullName>
        <ecNumber evidence="1">2.7.7.49</ecNumber>
    </recommendedName>
</protein>
<keyword evidence="7" id="KW-0051">Antiviral defense</keyword>
<evidence type="ECO:0000256" key="2">
    <source>
        <dbReference type="ARBA" id="ARBA00022679"/>
    </source>
</evidence>
<keyword evidence="5" id="KW-0460">Magnesium</keyword>
<evidence type="ECO:0000313" key="12">
    <source>
        <dbReference type="Proteomes" id="UP001597425"/>
    </source>
</evidence>
<dbReference type="RefSeq" id="WP_377558812.1">
    <property type="nucleotide sequence ID" value="NZ_JBHUJD010000069.1"/>
</dbReference>